<dbReference type="Proteomes" id="UP000016560">
    <property type="component" value="Unassembled WGS sequence"/>
</dbReference>
<sequence>MQDKDHVMAKHVPFAKAVNAAEEWAFSLLKNALPDHYWLLTNIELLTETGQAMEIDAVVVGDWGVYLIDVKGYSGTLEAGKDVWLLDGRPVDNALRKANQNSRVLAGRIRNRAGVGLYAPWCQGVVLVTGDKGHSISLVKDEPSLQVWTPDSITKALTSAEGLTATKAYELIDAQRELVLATLGQLRQQIAENNRFQQYQKTQCLLDQNGFELWMAEYRLENWSSKWMLKVVNRPNCESQERREQLQAQLRDEFRLLQELAGLTGVTYSAPLIDDGELMVLPISMPKGKPLSLVDLSAYSEESARSTLISALAAIQGIHRRGATLGKVSANSIYLTDAGEVCFIDVLNNHSADEDIDLITSLFKPLADTLRLAISESNDAEGQAASECLSQLIANLMNVGASTALASSDAPFEAEPGAILDNRYELVEQVDEDAFSSIWRSRHVAGRFDCAVQIYDDADEVWELVADQYHRLAQIYHPALERVFDLARIPNSDAYFISRAWASGETLFDQVSISAEEFQLWLEQLLAGLGYLHRLGFTHRNITPLNILVDGVRATLVGMSSLPAEDRRVGDLRYKFPGVIEQGWSAFADLYALWASLLDGLQPGVLKQAGGDLERALQQITHPALNDALKVKVAKLLNEGTAFHADDYVVWFGLDITAQQTKDLPDAFAKKWGISKGYMTFLVVDMLNDQRPRIRSQWVIDALRTRRIPGNRTNKASMNATFSRMKSAGIVEEYKTKHRLTVAFLADWNAAQ</sequence>
<dbReference type="InterPro" id="IPR011528">
    <property type="entry name" value="NERD"/>
</dbReference>
<dbReference type="OrthoDB" id="9801841at2"/>
<evidence type="ECO:0000256" key="2">
    <source>
        <dbReference type="ARBA" id="ARBA00022840"/>
    </source>
</evidence>
<dbReference type="InterPro" id="IPR011009">
    <property type="entry name" value="Kinase-like_dom_sf"/>
</dbReference>
<feature type="domain" description="NERD" evidence="4">
    <location>
        <begin position="17"/>
        <end position="128"/>
    </location>
</feature>
<dbReference type="PANTHER" id="PTHR24346">
    <property type="entry name" value="MAP/MICROTUBULE AFFINITY-REGULATING KINASE"/>
    <property type="match status" value="1"/>
</dbReference>
<keyword evidence="6" id="KW-1185">Reference proteome</keyword>
<dbReference type="GO" id="GO:0005737">
    <property type="term" value="C:cytoplasm"/>
    <property type="evidence" value="ECO:0007669"/>
    <property type="project" value="TreeGrafter"/>
</dbReference>
<proteinExistence type="predicted"/>
<dbReference type="GO" id="GO:0004674">
    <property type="term" value="F:protein serine/threonine kinase activity"/>
    <property type="evidence" value="ECO:0007669"/>
    <property type="project" value="TreeGrafter"/>
</dbReference>
<name>U2Z9N9_AQUA1</name>
<gene>
    <name evidence="5" type="ORF">PA6_038_00070</name>
</gene>
<dbReference type="PROSITE" id="PS50965">
    <property type="entry name" value="NERD"/>
    <property type="match status" value="1"/>
</dbReference>
<keyword evidence="1" id="KW-0547">Nucleotide-binding</keyword>
<dbReference type="EMBL" id="BATI01000038">
    <property type="protein sequence ID" value="GAD64436.1"/>
    <property type="molecule type" value="Genomic_DNA"/>
</dbReference>
<evidence type="ECO:0008006" key="7">
    <source>
        <dbReference type="Google" id="ProtNLM"/>
    </source>
</evidence>
<dbReference type="Gene3D" id="1.10.510.10">
    <property type="entry name" value="Transferase(Phosphotransferase) domain 1"/>
    <property type="match status" value="1"/>
</dbReference>
<evidence type="ECO:0000256" key="1">
    <source>
        <dbReference type="ARBA" id="ARBA00022741"/>
    </source>
</evidence>
<protein>
    <recommendedName>
        <fullName evidence="7">Serine/threonine protein kinase</fullName>
    </recommendedName>
</protein>
<accession>U2Z9N9</accession>
<reference evidence="5" key="1">
    <citation type="submission" date="2024-09" db="EMBL/GenBank/DDBJ databases">
        <title>Whole genome shotgun sequence of Pseudomonas alcaligenes NBRC 14159.</title>
        <authorList>
            <person name="Yoshida I."/>
            <person name="Hosoyama A."/>
            <person name="Tsuchikane K."/>
            <person name="Noguchi M."/>
            <person name="Hirakata S."/>
            <person name="Ando Y."/>
            <person name="Ohji S."/>
            <person name="Yamazoe A."/>
            <person name="Yamazaki S."/>
            <person name="Fujita N."/>
        </authorList>
    </citation>
    <scope>NUCLEOTIDE SEQUENCE</scope>
    <source>
        <strain evidence="5">NBRC 14159</strain>
    </source>
</reference>
<dbReference type="PROSITE" id="PS50011">
    <property type="entry name" value="PROTEIN_KINASE_DOM"/>
    <property type="match status" value="1"/>
</dbReference>
<dbReference type="GO" id="GO:0005524">
    <property type="term" value="F:ATP binding"/>
    <property type="evidence" value="ECO:0007669"/>
    <property type="project" value="UniProtKB-KW"/>
</dbReference>
<dbReference type="Pfam" id="PF08378">
    <property type="entry name" value="NERD"/>
    <property type="match status" value="1"/>
</dbReference>
<dbReference type="InterPro" id="IPR000719">
    <property type="entry name" value="Prot_kinase_dom"/>
</dbReference>
<evidence type="ECO:0000313" key="5">
    <source>
        <dbReference type="EMBL" id="GAD64436.1"/>
    </source>
</evidence>
<evidence type="ECO:0000313" key="6">
    <source>
        <dbReference type="Proteomes" id="UP000016560"/>
    </source>
</evidence>
<evidence type="ECO:0000259" key="4">
    <source>
        <dbReference type="PROSITE" id="PS50965"/>
    </source>
</evidence>
<comment type="caution">
    <text evidence="5">The sequence shown here is derived from an EMBL/GenBank/DDBJ whole genome shotgun (WGS) entry which is preliminary data.</text>
</comment>
<dbReference type="SMART" id="SM00220">
    <property type="entry name" value="S_TKc"/>
    <property type="match status" value="1"/>
</dbReference>
<keyword evidence="2" id="KW-0067">ATP-binding</keyword>
<dbReference type="GO" id="GO:0035556">
    <property type="term" value="P:intracellular signal transduction"/>
    <property type="evidence" value="ECO:0007669"/>
    <property type="project" value="TreeGrafter"/>
</dbReference>
<organism evidence="5 6">
    <name type="scientific">Aquipseudomonas alcaligenes (strain ATCC 14909 / DSM 50342 / CCUG 1425 / JCM 20561 / NBRC 14159 / NCIMB 9945 / NCTC 10367 / 1577)</name>
    <name type="common">Pseudomonas alcaligenes</name>
    <dbReference type="NCBI Taxonomy" id="1215092"/>
    <lineage>
        <taxon>Bacteria</taxon>
        <taxon>Pseudomonadati</taxon>
        <taxon>Pseudomonadota</taxon>
        <taxon>Gammaproteobacteria</taxon>
        <taxon>Pseudomonadales</taxon>
        <taxon>Pseudomonadaceae</taxon>
        <taxon>Aquipseudomonas</taxon>
    </lineage>
</organism>
<feature type="domain" description="Protein kinase" evidence="3">
    <location>
        <begin position="424"/>
        <end position="708"/>
    </location>
</feature>
<dbReference type="PANTHER" id="PTHR24346:SF75">
    <property type="entry name" value="AURORA KINASE"/>
    <property type="match status" value="1"/>
</dbReference>
<dbReference type="AlphaFoldDB" id="U2Z9N9"/>
<dbReference type="SUPFAM" id="SSF56112">
    <property type="entry name" value="Protein kinase-like (PK-like)"/>
    <property type="match status" value="1"/>
</dbReference>
<dbReference type="eggNOG" id="COG0515">
    <property type="taxonomic scope" value="Bacteria"/>
</dbReference>
<evidence type="ECO:0000259" key="3">
    <source>
        <dbReference type="PROSITE" id="PS50011"/>
    </source>
</evidence>